<reference evidence="1 2" key="1">
    <citation type="submission" date="2020-08" db="EMBL/GenBank/DDBJ databases">
        <title>Genome public.</title>
        <authorList>
            <person name="Liu C."/>
            <person name="Sun Q."/>
        </authorList>
    </citation>
    <scope>NUCLEOTIDE SEQUENCE [LARGE SCALE GENOMIC DNA]</scope>
    <source>
        <strain evidence="1 2">NSJ-36</strain>
    </source>
</reference>
<dbReference type="Pfam" id="PF13306">
    <property type="entry name" value="LRR_5"/>
    <property type="match status" value="1"/>
</dbReference>
<sequence length="361" mass="40127">MFEQDFEKMLRTQGAALDDKKRFTALVRDLFPSQARNVNLLLMAYSIGIAQDIQTASDIDNTFAFRYVKQLIDNYGMSRANADWVVSMWCSCYGAKVLGKRCEIEVHATGPAISNEENKATGVYGDLFDYCKSQEGNGLAVTGFHGQNKAMLIFQNKAGNQPVLEIADDSFAESETREVIITDGIERIGNRAFAGCADLHQVILPGTIKELGDQSFAQCEKLTSLMLPELLERIGSEAFKGTGLKTIAIPKNVYWLGDGVFSECEKLDGVTIPENIKIIPDRMFEGCLAMKKISLHRNVEEIGERAFFGCELLDGIEIPDSVRHIGQDAFSGTSERFILQCSMGSYAESYARKNKIKYQLI</sequence>
<proteinExistence type="predicted"/>
<dbReference type="InterPro" id="IPR032675">
    <property type="entry name" value="LRR_dom_sf"/>
</dbReference>
<protein>
    <submittedName>
        <fullName evidence="1">Leucine-rich repeat domain-containing protein</fullName>
    </submittedName>
</protein>
<dbReference type="Gene3D" id="3.80.10.10">
    <property type="entry name" value="Ribonuclease Inhibitor"/>
    <property type="match status" value="1"/>
</dbReference>
<dbReference type="InterPro" id="IPR053139">
    <property type="entry name" value="Surface_bspA-like"/>
</dbReference>
<evidence type="ECO:0000313" key="2">
    <source>
        <dbReference type="Proteomes" id="UP000647235"/>
    </source>
</evidence>
<dbReference type="InterPro" id="IPR026906">
    <property type="entry name" value="LRR_5"/>
</dbReference>
<dbReference type="EMBL" id="JACOOY010000025">
    <property type="protein sequence ID" value="MBC5666290.1"/>
    <property type="molecule type" value="Genomic_DNA"/>
</dbReference>
<gene>
    <name evidence="1" type="ORF">H8S07_13740</name>
</gene>
<dbReference type="RefSeq" id="WP_186856218.1">
    <property type="nucleotide sequence ID" value="NZ_JACOOY010000025.1"/>
</dbReference>
<accession>A0ABR7EY83</accession>
<comment type="caution">
    <text evidence="1">The sequence shown here is derived from an EMBL/GenBank/DDBJ whole genome shotgun (WGS) entry which is preliminary data.</text>
</comment>
<organism evidence="1 2">
    <name type="scientific">Dorea hominis</name>
    <dbReference type="NCBI Taxonomy" id="2763040"/>
    <lineage>
        <taxon>Bacteria</taxon>
        <taxon>Bacillati</taxon>
        <taxon>Bacillota</taxon>
        <taxon>Clostridia</taxon>
        <taxon>Lachnospirales</taxon>
        <taxon>Lachnospiraceae</taxon>
        <taxon>Dorea</taxon>
    </lineage>
</organism>
<dbReference type="PANTHER" id="PTHR45661">
    <property type="entry name" value="SURFACE ANTIGEN"/>
    <property type="match status" value="1"/>
</dbReference>
<name>A0ABR7EY83_9FIRM</name>
<keyword evidence="2" id="KW-1185">Reference proteome</keyword>
<evidence type="ECO:0000313" key="1">
    <source>
        <dbReference type="EMBL" id="MBC5666290.1"/>
    </source>
</evidence>
<dbReference type="PANTHER" id="PTHR45661:SF3">
    <property type="entry name" value="IG-LIKE DOMAIN-CONTAINING PROTEIN"/>
    <property type="match status" value="1"/>
</dbReference>
<dbReference type="Proteomes" id="UP000647235">
    <property type="component" value="Unassembled WGS sequence"/>
</dbReference>
<dbReference type="SUPFAM" id="SSF52058">
    <property type="entry name" value="L domain-like"/>
    <property type="match status" value="1"/>
</dbReference>